<protein>
    <submittedName>
        <fullName evidence="7">S49 family peptidase</fullName>
    </submittedName>
</protein>
<feature type="compositionally biased region" description="Low complexity" evidence="5">
    <location>
        <begin position="324"/>
        <end position="343"/>
    </location>
</feature>
<comment type="similarity">
    <text evidence="1">Belongs to the peptidase S49 family.</text>
</comment>
<feature type="compositionally biased region" description="Polar residues" evidence="5">
    <location>
        <begin position="311"/>
        <end position="323"/>
    </location>
</feature>
<accession>A0A7V7NR77</accession>
<evidence type="ECO:0000256" key="3">
    <source>
        <dbReference type="ARBA" id="ARBA00022801"/>
    </source>
</evidence>
<evidence type="ECO:0000259" key="6">
    <source>
        <dbReference type="Pfam" id="PF01343"/>
    </source>
</evidence>
<dbReference type="Proteomes" id="UP000423756">
    <property type="component" value="Unassembled WGS sequence"/>
</dbReference>
<dbReference type="InterPro" id="IPR033855">
    <property type="entry name" value="Protein_C"/>
</dbReference>
<dbReference type="Gene3D" id="6.20.330.10">
    <property type="match status" value="1"/>
</dbReference>
<sequence>MSNLQHLISNTFNRPLALEAGYARVFFSALSQRLGNVIQLTDADGNVLRESDMKKEASEFTRRRSGERSYQVVDGIAIIPIDGSLVHKYGYVKPYSGMTGYDGIMYRLTEAMSDKEVKAIMLDMDTPGGMVAGCFDLADKIAEYRKIKPIWSLGYDMHCSAGQMVASSCSRRLITQTGVAGSVGVILAHTNIEKMLQQKGTEITLITAGKHKADGNPYQALPDDVREKWQTELESTRQMFAGKAAAYMNIDVKRVLETEAETYEGQAAVDVGFADEVVNGLDAVQLMAEHFKKKQSTFDMGAAMTVQEQTQPVATGQADIQPQASAPATPETPTAEEGNAAEPQSNAQPEANADPATQERERCMGILGLEESKGRESLAHQLANNPKITVEEAKTILASVPVSAAAQSSSALQTLAAEHGEPLGQDVGSGDLTDEQQNINALAASYTRID</sequence>
<keyword evidence="3" id="KW-0378">Hydrolase</keyword>
<dbReference type="InterPro" id="IPR029045">
    <property type="entry name" value="ClpP/crotonase-like_dom_sf"/>
</dbReference>
<dbReference type="GO" id="GO:0006508">
    <property type="term" value="P:proteolysis"/>
    <property type="evidence" value="ECO:0007669"/>
    <property type="project" value="UniProtKB-KW"/>
</dbReference>
<dbReference type="GeneID" id="77344873"/>
<dbReference type="Gene3D" id="3.90.226.10">
    <property type="entry name" value="2-enoyl-CoA Hydratase, Chain A, domain 1"/>
    <property type="match status" value="1"/>
</dbReference>
<reference evidence="7 8" key="1">
    <citation type="submission" date="2019-09" db="EMBL/GenBank/DDBJ databases">
        <title>Draft genome sequences of 48 bacterial type strains from the CCUG.</title>
        <authorList>
            <person name="Tunovic T."/>
            <person name="Pineiro-Iglesias B."/>
            <person name="Unosson C."/>
            <person name="Inganas E."/>
            <person name="Ohlen M."/>
            <person name="Cardew S."/>
            <person name="Jensie-Markopoulos S."/>
            <person name="Salva-Serra F."/>
            <person name="Jaen-Luchoro D."/>
            <person name="Karlsson R."/>
            <person name="Svensson-Stadler L."/>
            <person name="Chun J."/>
            <person name="Moore E."/>
        </authorList>
    </citation>
    <scope>NUCLEOTIDE SEQUENCE [LARGE SCALE GENOMIC DNA]</scope>
    <source>
        <strain evidence="7 8">CCUG 48643</strain>
    </source>
</reference>
<keyword evidence="2" id="KW-0645">Protease</keyword>
<evidence type="ECO:0000256" key="4">
    <source>
        <dbReference type="ARBA" id="ARBA00022825"/>
    </source>
</evidence>
<dbReference type="EMBL" id="VZPX01000047">
    <property type="protein sequence ID" value="KAB0476518.1"/>
    <property type="molecule type" value="Genomic_DNA"/>
</dbReference>
<proteinExistence type="inferred from homology"/>
<dbReference type="RefSeq" id="WP_150897820.1">
    <property type="nucleotide sequence ID" value="NZ_AP025468.1"/>
</dbReference>
<keyword evidence="4" id="KW-0720">Serine protease</keyword>
<comment type="caution">
    <text evidence="7">The sequence shown here is derived from an EMBL/GenBank/DDBJ whole genome shotgun (WGS) entry which is preliminary data.</text>
</comment>
<evidence type="ECO:0000313" key="8">
    <source>
        <dbReference type="Proteomes" id="UP000423756"/>
    </source>
</evidence>
<dbReference type="AlphaFoldDB" id="A0A7V7NR77"/>
<evidence type="ECO:0000256" key="2">
    <source>
        <dbReference type="ARBA" id="ARBA00022670"/>
    </source>
</evidence>
<dbReference type="SUPFAM" id="SSF52096">
    <property type="entry name" value="ClpP/crotonase"/>
    <property type="match status" value="1"/>
</dbReference>
<evidence type="ECO:0000313" key="7">
    <source>
        <dbReference type="EMBL" id="KAB0476518.1"/>
    </source>
</evidence>
<gene>
    <name evidence="7" type="ORF">F7Q91_18940</name>
</gene>
<evidence type="ECO:0000256" key="1">
    <source>
        <dbReference type="ARBA" id="ARBA00008683"/>
    </source>
</evidence>
<dbReference type="Pfam" id="PF01343">
    <property type="entry name" value="Peptidase_S49"/>
    <property type="match status" value="1"/>
</dbReference>
<evidence type="ECO:0000256" key="5">
    <source>
        <dbReference type="SAM" id="MobiDB-lite"/>
    </source>
</evidence>
<feature type="domain" description="Peptidase S49" evidence="6">
    <location>
        <begin position="145"/>
        <end position="290"/>
    </location>
</feature>
<organism evidence="7 8">
    <name type="scientific">Vibrio chagasii</name>
    <dbReference type="NCBI Taxonomy" id="170679"/>
    <lineage>
        <taxon>Bacteria</taxon>
        <taxon>Pseudomonadati</taxon>
        <taxon>Pseudomonadota</taxon>
        <taxon>Gammaproteobacteria</taxon>
        <taxon>Vibrionales</taxon>
        <taxon>Vibrionaceae</taxon>
        <taxon>Vibrio</taxon>
    </lineage>
</organism>
<dbReference type="PANTHER" id="PTHR33209:SF1">
    <property type="entry name" value="PEPTIDASE S49 DOMAIN-CONTAINING PROTEIN"/>
    <property type="match status" value="1"/>
</dbReference>
<name>A0A7V7NR77_9VIBR</name>
<feature type="region of interest" description="Disordered" evidence="5">
    <location>
        <begin position="311"/>
        <end position="358"/>
    </location>
</feature>
<dbReference type="InterPro" id="IPR002142">
    <property type="entry name" value="Peptidase_S49"/>
</dbReference>
<dbReference type="CDD" id="cd07022">
    <property type="entry name" value="S49_Sppa_36K_type"/>
    <property type="match status" value="1"/>
</dbReference>
<dbReference type="GO" id="GO:0008236">
    <property type="term" value="F:serine-type peptidase activity"/>
    <property type="evidence" value="ECO:0007669"/>
    <property type="project" value="UniProtKB-KW"/>
</dbReference>
<dbReference type="PANTHER" id="PTHR33209">
    <property type="entry name" value="PROTEASE 4"/>
    <property type="match status" value="1"/>
</dbReference>